<dbReference type="PROSITE" id="PS00445">
    <property type="entry name" value="FGGY_KINASES_2"/>
    <property type="match status" value="1"/>
</dbReference>
<keyword evidence="7 9" id="KW-0067">ATP-binding</keyword>
<dbReference type="InterPro" id="IPR005999">
    <property type="entry name" value="Glycerol_kin"/>
</dbReference>
<comment type="activity regulation">
    <text evidence="9">Inhibited by fructose 1,6-bisphosphate (FBP).</text>
</comment>
<comment type="function">
    <text evidence="9">Key enzyme in the regulation of glycerol uptake and metabolism. Catalyzes the phosphorylation of glycerol to yield sn-glycerol 3-phosphate.</text>
</comment>
<comment type="similarity">
    <text evidence="2 9 10">Belongs to the FGGY kinase family.</text>
</comment>
<dbReference type="CDD" id="cd07786">
    <property type="entry name" value="FGGY_EcGK_like"/>
    <property type="match status" value="1"/>
</dbReference>
<dbReference type="AlphaFoldDB" id="A0A9X2KS40"/>
<feature type="binding site" evidence="9">
    <location>
        <position position="408"/>
    </location>
    <ligand>
        <name>ADP</name>
        <dbReference type="ChEBI" id="CHEBI:456216"/>
    </ligand>
</feature>
<feature type="binding site" evidence="9">
    <location>
        <position position="242"/>
    </location>
    <ligand>
        <name>glycerol</name>
        <dbReference type="ChEBI" id="CHEBI:17754"/>
    </ligand>
</feature>
<comment type="caution">
    <text evidence="13">The sequence shown here is derived from an EMBL/GenBank/DDBJ whole genome shotgun (WGS) entry which is preliminary data.</text>
</comment>
<dbReference type="HAMAP" id="MF_00186">
    <property type="entry name" value="Glycerol_kin"/>
    <property type="match status" value="1"/>
</dbReference>
<feature type="binding site" evidence="9">
    <location>
        <position position="82"/>
    </location>
    <ligand>
        <name>sn-glycerol 3-phosphate</name>
        <dbReference type="ChEBI" id="CHEBI:57597"/>
    </ligand>
</feature>
<dbReference type="EMBL" id="JAMFTH010000001">
    <property type="protein sequence ID" value="MCP8897717.1"/>
    <property type="molecule type" value="Genomic_DNA"/>
</dbReference>
<gene>
    <name evidence="9 13" type="primary">glpK</name>
    <name evidence="13" type="ORF">M6D89_00235</name>
</gene>
<keyword evidence="6 9" id="KW-0319">Glycerol metabolism</keyword>
<dbReference type="InterPro" id="IPR018485">
    <property type="entry name" value="FGGY_C"/>
</dbReference>
<proteinExistence type="inferred from homology"/>
<dbReference type="InterPro" id="IPR043129">
    <property type="entry name" value="ATPase_NBD"/>
</dbReference>
<feature type="binding site" evidence="9">
    <location>
        <position position="133"/>
    </location>
    <ligand>
        <name>glycerol</name>
        <dbReference type="ChEBI" id="CHEBI:17754"/>
    </ligand>
</feature>
<keyword evidence="4 9" id="KW-0547">Nucleotide-binding</keyword>
<evidence type="ECO:0000256" key="2">
    <source>
        <dbReference type="ARBA" id="ARBA00009156"/>
    </source>
</evidence>
<dbReference type="GO" id="GO:0004370">
    <property type="term" value="F:glycerol kinase activity"/>
    <property type="evidence" value="ECO:0007669"/>
    <property type="project" value="UniProtKB-UniRule"/>
</dbReference>
<reference evidence="13" key="2">
    <citation type="submission" date="2023-01" db="EMBL/GenBank/DDBJ databases">
        <title>Gilvimarinus xylanilyticus HB14 isolated from Caulerpa lentillifera aquaculture base in Hainan, China.</title>
        <authorList>
            <person name="Zhang Y.-J."/>
        </authorList>
    </citation>
    <scope>NUCLEOTIDE SEQUENCE</scope>
    <source>
        <strain evidence="13">HB14</strain>
    </source>
</reference>
<dbReference type="Gene3D" id="3.30.420.40">
    <property type="match status" value="2"/>
</dbReference>
<feature type="binding site" evidence="9">
    <location>
        <position position="16"/>
    </location>
    <ligand>
        <name>ADP</name>
        <dbReference type="ChEBI" id="CHEBI:456216"/>
    </ligand>
</feature>
<feature type="binding site" evidence="9">
    <location>
        <position position="82"/>
    </location>
    <ligand>
        <name>glycerol</name>
        <dbReference type="ChEBI" id="CHEBI:17754"/>
    </ligand>
</feature>
<feature type="domain" description="Carbohydrate kinase FGGY N-terminal" evidence="11">
    <location>
        <begin position="5"/>
        <end position="249"/>
    </location>
</feature>
<feature type="binding site" evidence="9">
    <location>
        <position position="307"/>
    </location>
    <ligand>
        <name>ADP</name>
        <dbReference type="ChEBI" id="CHEBI:456216"/>
    </ligand>
</feature>
<comment type="catalytic activity">
    <reaction evidence="8 9">
        <text>glycerol + ATP = sn-glycerol 3-phosphate + ADP + H(+)</text>
        <dbReference type="Rhea" id="RHEA:21644"/>
        <dbReference type="ChEBI" id="CHEBI:15378"/>
        <dbReference type="ChEBI" id="CHEBI:17754"/>
        <dbReference type="ChEBI" id="CHEBI:30616"/>
        <dbReference type="ChEBI" id="CHEBI:57597"/>
        <dbReference type="ChEBI" id="CHEBI:456216"/>
        <dbReference type="EC" id="2.7.1.30"/>
    </reaction>
</comment>
<dbReference type="InterPro" id="IPR000577">
    <property type="entry name" value="Carb_kinase_FGGY"/>
</dbReference>
<dbReference type="FunFam" id="3.30.420.40:FF:000008">
    <property type="entry name" value="Glycerol kinase"/>
    <property type="match status" value="1"/>
</dbReference>
<feature type="binding site" evidence="9">
    <location>
        <position position="14"/>
    </location>
    <ligand>
        <name>ATP</name>
        <dbReference type="ChEBI" id="CHEBI:30616"/>
    </ligand>
</feature>
<evidence type="ECO:0000256" key="6">
    <source>
        <dbReference type="ARBA" id="ARBA00022798"/>
    </source>
</evidence>
<dbReference type="Proteomes" id="UP001139319">
    <property type="component" value="Unassembled WGS sequence"/>
</dbReference>
<feature type="binding site" evidence="9">
    <location>
        <position position="243"/>
    </location>
    <ligand>
        <name>glycerol</name>
        <dbReference type="ChEBI" id="CHEBI:17754"/>
    </ligand>
</feature>
<evidence type="ECO:0000256" key="8">
    <source>
        <dbReference type="ARBA" id="ARBA00052101"/>
    </source>
</evidence>
<evidence type="ECO:0000256" key="5">
    <source>
        <dbReference type="ARBA" id="ARBA00022777"/>
    </source>
</evidence>
<feature type="binding site" evidence="9">
    <location>
        <position position="133"/>
    </location>
    <ligand>
        <name>sn-glycerol 3-phosphate</name>
        <dbReference type="ChEBI" id="CHEBI:57597"/>
    </ligand>
</feature>
<dbReference type="PANTHER" id="PTHR10196">
    <property type="entry name" value="SUGAR KINASE"/>
    <property type="match status" value="1"/>
</dbReference>
<dbReference type="FunFam" id="3.30.420.40:FF:000007">
    <property type="entry name" value="Glycerol kinase"/>
    <property type="match status" value="1"/>
</dbReference>
<dbReference type="NCBIfam" id="NF000756">
    <property type="entry name" value="PRK00047.1"/>
    <property type="match status" value="1"/>
</dbReference>
<dbReference type="EC" id="2.7.1.30" evidence="9"/>
<keyword evidence="5 9" id="KW-0418">Kinase</keyword>
<evidence type="ECO:0000256" key="4">
    <source>
        <dbReference type="ARBA" id="ARBA00022741"/>
    </source>
</evidence>
<protein>
    <recommendedName>
        <fullName evidence="9">Glycerol kinase</fullName>
        <ecNumber evidence="9">2.7.1.30</ecNumber>
    </recommendedName>
    <alternativeName>
        <fullName evidence="9">ATP:glycerol 3-phosphotransferase</fullName>
    </alternativeName>
    <alternativeName>
        <fullName evidence="9">Glycerokinase</fullName>
        <shortName evidence="9">GK</shortName>
    </alternativeName>
</protein>
<dbReference type="InterPro" id="IPR018484">
    <property type="entry name" value="FGGY_N"/>
</dbReference>
<evidence type="ECO:0000259" key="12">
    <source>
        <dbReference type="Pfam" id="PF02782"/>
    </source>
</evidence>
<feature type="binding site" evidence="9">
    <location>
        <position position="13"/>
    </location>
    <ligand>
        <name>ATP</name>
        <dbReference type="ChEBI" id="CHEBI:30616"/>
    </ligand>
</feature>
<feature type="binding site" evidence="9">
    <location>
        <position position="311"/>
    </location>
    <ligand>
        <name>ATP</name>
        <dbReference type="ChEBI" id="CHEBI:30616"/>
    </ligand>
</feature>
<feature type="binding site" evidence="9">
    <location>
        <position position="12"/>
    </location>
    <ligand>
        <name>ATP</name>
        <dbReference type="ChEBI" id="CHEBI:30616"/>
    </ligand>
</feature>
<feature type="binding site" evidence="9">
    <location>
        <position position="81"/>
    </location>
    <ligand>
        <name>sn-glycerol 3-phosphate</name>
        <dbReference type="ChEBI" id="CHEBI:57597"/>
    </ligand>
</feature>
<dbReference type="PANTHER" id="PTHR10196:SF78">
    <property type="entry name" value="GLYCEROL KINASE"/>
    <property type="match status" value="1"/>
</dbReference>
<comment type="pathway">
    <text evidence="1 9">Polyol metabolism; glycerol degradation via glycerol kinase pathway; sn-glycerol 3-phosphate from glycerol: step 1/1.</text>
</comment>
<feature type="binding site" evidence="9">
    <location>
        <position position="242"/>
    </location>
    <ligand>
        <name>sn-glycerol 3-phosphate</name>
        <dbReference type="ChEBI" id="CHEBI:57597"/>
    </ligand>
</feature>
<dbReference type="SUPFAM" id="SSF53067">
    <property type="entry name" value="Actin-like ATPase domain"/>
    <property type="match status" value="2"/>
</dbReference>
<evidence type="ECO:0000256" key="1">
    <source>
        <dbReference type="ARBA" id="ARBA00005190"/>
    </source>
</evidence>
<dbReference type="GO" id="GO:0019563">
    <property type="term" value="P:glycerol catabolic process"/>
    <property type="evidence" value="ECO:0007669"/>
    <property type="project" value="UniProtKB-UniRule"/>
</dbReference>
<dbReference type="Pfam" id="PF02782">
    <property type="entry name" value="FGGY_C"/>
    <property type="match status" value="1"/>
</dbReference>
<feature type="domain" description="Carbohydrate kinase FGGY C-terminal" evidence="12">
    <location>
        <begin position="260"/>
        <end position="447"/>
    </location>
</feature>
<dbReference type="GO" id="GO:0005829">
    <property type="term" value="C:cytosol"/>
    <property type="evidence" value="ECO:0007669"/>
    <property type="project" value="TreeGrafter"/>
</dbReference>
<accession>A0A9X2KS40</accession>
<feature type="binding site" evidence="9">
    <location>
        <position position="81"/>
    </location>
    <ligand>
        <name>glycerol</name>
        <dbReference type="ChEBI" id="CHEBI:17754"/>
    </ligand>
</feature>
<dbReference type="GO" id="GO:0006072">
    <property type="term" value="P:glycerol-3-phosphate metabolic process"/>
    <property type="evidence" value="ECO:0007669"/>
    <property type="project" value="InterPro"/>
</dbReference>
<sequence>MSDAILAIDQGTTSSRALLFSRQGEMLASAQQEFTQHFPADGWVEHDPLEIWQVTTDVCNQALAQLPARQNVVGIGITNQRETTLVWDKSSGEPIYPAIVWQDRRTADTCRRLRNEGQEPLLRERTGLLLDPYFSATKLAWILDKVEGARERAGRGELAFGTIDSWLIWKFTNGQRHVTDATNASRTALFNIHTQQWDEELLKLFNIPASLLPEVLDCAADFGTATEGLEGRQIPITGVAGDQHAAMIGQACFAPGMIKSTYGTGCFALMHTGDTPKASSNRLLTTLAYRINGEPHYALEGSIFIAGAAVQWLRDKLGIIREAAETEALAASLDGNHGVYLVPAFTGLGAPHWEPDARATICGLSRDSGRAEIARAALEAVCYQTRDLLEAMEKDAGHSTRALRVDGGMIANNWLLQTLADITDTTVERPRMIETTALGAAQLAALQLGLFASLQDIAKHWTQERQASPHIDATTRATMIKGWQAAVRKTLAE</sequence>
<feature type="binding site" evidence="9">
    <location>
        <position position="12"/>
    </location>
    <ligand>
        <name>ADP</name>
        <dbReference type="ChEBI" id="CHEBI:456216"/>
    </ligand>
</feature>
<feature type="binding site" evidence="9">
    <location>
        <position position="408"/>
    </location>
    <ligand>
        <name>ATP</name>
        <dbReference type="ChEBI" id="CHEBI:30616"/>
    </ligand>
</feature>
<feature type="binding site" evidence="9">
    <location>
        <position position="412"/>
    </location>
    <ligand>
        <name>ADP</name>
        <dbReference type="ChEBI" id="CHEBI:456216"/>
    </ligand>
</feature>
<dbReference type="PIRSF" id="PIRSF000538">
    <property type="entry name" value="GlpK"/>
    <property type="match status" value="1"/>
</dbReference>
<evidence type="ECO:0000256" key="9">
    <source>
        <dbReference type="HAMAP-Rule" id="MF_00186"/>
    </source>
</evidence>
<feature type="binding site" evidence="9">
    <location>
        <position position="264"/>
    </location>
    <ligand>
        <name>ATP</name>
        <dbReference type="ChEBI" id="CHEBI:30616"/>
    </ligand>
</feature>
<dbReference type="Pfam" id="PF00370">
    <property type="entry name" value="FGGY_N"/>
    <property type="match status" value="1"/>
</dbReference>
<evidence type="ECO:0000313" key="13">
    <source>
        <dbReference type="EMBL" id="MCP8897717.1"/>
    </source>
</evidence>
<reference evidence="13" key="1">
    <citation type="submission" date="2022-05" db="EMBL/GenBank/DDBJ databases">
        <authorList>
            <person name="Sun H.-N."/>
        </authorList>
    </citation>
    <scope>NUCLEOTIDE SEQUENCE</scope>
    <source>
        <strain evidence="13">HB14</strain>
    </source>
</reference>
<evidence type="ECO:0000256" key="3">
    <source>
        <dbReference type="ARBA" id="ARBA00022679"/>
    </source>
</evidence>
<keyword evidence="3 9" id="KW-0808">Transferase</keyword>
<feature type="binding site" evidence="9">
    <location>
        <position position="12"/>
    </location>
    <ligand>
        <name>sn-glycerol 3-phosphate</name>
        <dbReference type="ChEBI" id="CHEBI:57597"/>
    </ligand>
</feature>
<dbReference type="NCBIfam" id="TIGR01311">
    <property type="entry name" value="glycerol_kin"/>
    <property type="match status" value="1"/>
</dbReference>
<evidence type="ECO:0000256" key="10">
    <source>
        <dbReference type="RuleBase" id="RU003733"/>
    </source>
</evidence>
<evidence type="ECO:0000313" key="14">
    <source>
        <dbReference type="Proteomes" id="UP001139319"/>
    </source>
</evidence>
<keyword evidence="14" id="KW-1185">Reference proteome</keyword>
<dbReference type="GO" id="GO:0005524">
    <property type="term" value="F:ATP binding"/>
    <property type="evidence" value="ECO:0007669"/>
    <property type="project" value="UniProtKB-UniRule"/>
</dbReference>
<dbReference type="InterPro" id="IPR018483">
    <property type="entry name" value="Carb_kinase_FGGY_CS"/>
</dbReference>
<dbReference type="RefSeq" id="WP_253966019.1">
    <property type="nucleotide sequence ID" value="NZ_JAMFTH010000001.1"/>
</dbReference>
<evidence type="ECO:0000259" key="11">
    <source>
        <dbReference type="Pfam" id="PF00370"/>
    </source>
</evidence>
<organism evidence="13 14">
    <name type="scientific">Gilvimarinus xylanilyticus</name>
    <dbReference type="NCBI Taxonomy" id="2944139"/>
    <lineage>
        <taxon>Bacteria</taxon>
        <taxon>Pseudomonadati</taxon>
        <taxon>Pseudomonadota</taxon>
        <taxon>Gammaproteobacteria</taxon>
        <taxon>Cellvibrionales</taxon>
        <taxon>Cellvibrionaceae</taxon>
        <taxon>Gilvimarinus</taxon>
    </lineage>
</organism>
<evidence type="ECO:0000256" key="7">
    <source>
        <dbReference type="ARBA" id="ARBA00022840"/>
    </source>
</evidence>
<feature type="binding site" evidence="9">
    <location>
        <position position="307"/>
    </location>
    <ligand>
        <name>ATP</name>
        <dbReference type="ChEBI" id="CHEBI:30616"/>
    </ligand>
</feature>
<feature type="binding site" evidence="9">
    <location>
        <position position="264"/>
    </location>
    <ligand>
        <name>ADP</name>
        <dbReference type="ChEBI" id="CHEBI:456216"/>
    </ligand>
</feature>
<name>A0A9X2KS40_9GAMM</name>